<dbReference type="HOGENOM" id="CLU_086962_1_0_9"/>
<keyword evidence="1" id="KW-1133">Transmembrane helix</keyword>
<evidence type="ECO:0000313" key="2">
    <source>
        <dbReference type="EMBL" id="ENZ17949.1"/>
    </source>
</evidence>
<organism evidence="2 3">
    <name type="scientific">[Clostridium] clostridioforme 90A8</name>
    <dbReference type="NCBI Taxonomy" id="999408"/>
    <lineage>
        <taxon>Bacteria</taxon>
        <taxon>Bacillati</taxon>
        <taxon>Bacillota</taxon>
        <taxon>Clostridia</taxon>
        <taxon>Lachnospirales</taxon>
        <taxon>Lachnospiraceae</taxon>
        <taxon>Enterocloster</taxon>
    </lineage>
</organism>
<gene>
    <name evidence="2" type="ORF">HMPREF1090_01499</name>
</gene>
<evidence type="ECO:0000313" key="3">
    <source>
        <dbReference type="Proteomes" id="UP000013085"/>
    </source>
</evidence>
<protein>
    <recommendedName>
        <fullName evidence="4">DUF4367 domain-containing protein</fullName>
    </recommendedName>
</protein>
<dbReference type="RefSeq" id="WP_002595395.1">
    <property type="nucleotide sequence ID" value="NZ_KB851009.1"/>
</dbReference>
<comment type="caution">
    <text evidence="2">The sequence shown here is derived from an EMBL/GenBank/DDBJ whole genome shotgun (WGS) entry which is preliminary data.</text>
</comment>
<reference evidence="2 3" key="1">
    <citation type="submission" date="2013-01" db="EMBL/GenBank/DDBJ databases">
        <title>The Genome Sequence of Clostridium clostridioforme 90A8.</title>
        <authorList>
            <consortium name="The Broad Institute Genome Sequencing Platform"/>
            <person name="Earl A."/>
            <person name="Ward D."/>
            <person name="Feldgarden M."/>
            <person name="Gevers D."/>
            <person name="Courvalin P."/>
            <person name="Lambert T."/>
            <person name="Walker B."/>
            <person name="Young S.K."/>
            <person name="Zeng Q."/>
            <person name="Gargeya S."/>
            <person name="Fitzgerald M."/>
            <person name="Haas B."/>
            <person name="Abouelleil A."/>
            <person name="Alvarado L."/>
            <person name="Arachchi H.M."/>
            <person name="Berlin A.M."/>
            <person name="Chapman S.B."/>
            <person name="Dewar J."/>
            <person name="Goldberg J."/>
            <person name="Griggs A."/>
            <person name="Gujja S."/>
            <person name="Hansen M."/>
            <person name="Howarth C."/>
            <person name="Imamovic A."/>
            <person name="Larimer J."/>
            <person name="McCowan C."/>
            <person name="Murphy C."/>
            <person name="Neiman D."/>
            <person name="Pearson M."/>
            <person name="Priest M."/>
            <person name="Roberts A."/>
            <person name="Saif S."/>
            <person name="Shea T."/>
            <person name="Sisk P."/>
            <person name="Sykes S."/>
            <person name="Wortman J."/>
            <person name="Nusbaum C."/>
            <person name="Birren B."/>
        </authorList>
    </citation>
    <scope>NUCLEOTIDE SEQUENCE [LARGE SCALE GENOMIC DNA]</scope>
    <source>
        <strain evidence="2 3">90A8</strain>
    </source>
</reference>
<accession>A0A0E2HDY5</accession>
<keyword evidence="1" id="KW-0812">Transmembrane</keyword>
<name>A0A0E2HDY5_9FIRM</name>
<dbReference type="EMBL" id="AGYR01000012">
    <property type="protein sequence ID" value="ENZ17949.1"/>
    <property type="molecule type" value="Genomic_DNA"/>
</dbReference>
<evidence type="ECO:0008006" key="4">
    <source>
        <dbReference type="Google" id="ProtNLM"/>
    </source>
</evidence>
<dbReference type="PATRIC" id="fig|999408.3.peg.1615"/>
<keyword evidence="1" id="KW-0472">Membrane</keyword>
<dbReference type="AlphaFoldDB" id="A0A0E2HDY5"/>
<feature type="transmembrane region" description="Helical" evidence="1">
    <location>
        <begin position="52"/>
        <end position="78"/>
    </location>
</feature>
<evidence type="ECO:0000256" key="1">
    <source>
        <dbReference type="SAM" id="Phobius"/>
    </source>
</evidence>
<proteinExistence type="predicted"/>
<sequence length="261" mass="29503">MSENWDRELKKLIRNDVEGIDLEELTQNKLLEKIHSRIEVRKKIMKISNKRVIIAMVTAAMMIGTFTVMAAGNIVGLISQTDRKNDILTVEKLEKIAEERLEKDLIIPESLTDGSAFANGQVSDMQGVDEKKNVMVSYPEVYIIYGDEGDGGITLSISKFLEQFPEGAISYDLEEEYRGINLQVKVEQYLFLPPNKEPSESDKALSAEGKLFIGFGSSEEERKVFKNVSWIKDDLQYKLFTYSNKSLEEMVSLAKGIVDGD</sequence>
<dbReference type="Proteomes" id="UP000013085">
    <property type="component" value="Unassembled WGS sequence"/>
</dbReference>